<gene>
    <name evidence="1" type="ORF">Q8A64_17460</name>
</gene>
<dbReference type="EMBL" id="JAUYVH010000018">
    <property type="protein sequence ID" value="MDQ9172202.1"/>
    <property type="molecule type" value="Genomic_DNA"/>
</dbReference>
<organism evidence="1 2">
    <name type="scientific">Keguizhuia sedimenti</name>
    <dbReference type="NCBI Taxonomy" id="3064264"/>
    <lineage>
        <taxon>Bacteria</taxon>
        <taxon>Pseudomonadati</taxon>
        <taxon>Pseudomonadota</taxon>
        <taxon>Betaproteobacteria</taxon>
        <taxon>Burkholderiales</taxon>
        <taxon>Oxalobacteraceae</taxon>
        <taxon>Keguizhuia</taxon>
    </lineage>
</organism>
<dbReference type="RefSeq" id="WP_338438216.1">
    <property type="nucleotide sequence ID" value="NZ_JAUYVH010000018.1"/>
</dbReference>
<protein>
    <submittedName>
        <fullName evidence="1">Uncharacterized protein</fullName>
    </submittedName>
</protein>
<accession>A0ABU1BT62</accession>
<evidence type="ECO:0000313" key="2">
    <source>
        <dbReference type="Proteomes" id="UP001225596"/>
    </source>
</evidence>
<sequence length="92" mass="10407">MHKRNLFSKGAHHLVVALYDAKTSQRINDAAVTATITPLGLTPESKTLELMKVDDAISYENYFNMPAGDTPYRIDLSVKPRFRTHKLQPRHG</sequence>
<proteinExistence type="predicted"/>
<name>A0ABU1BT62_9BURK</name>
<reference evidence="1 2" key="1">
    <citation type="submission" date="2023-08" db="EMBL/GenBank/DDBJ databases">
        <title>Oxalobacteraceae gen .nov., isolated from river sludge outside the plant.</title>
        <authorList>
            <person name="Zhao S.Y."/>
        </authorList>
    </citation>
    <scope>NUCLEOTIDE SEQUENCE [LARGE SCALE GENOMIC DNA]</scope>
    <source>
        <strain evidence="1 2">R-40</strain>
    </source>
</reference>
<evidence type="ECO:0000313" key="1">
    <source>
        <dbReference type="EMBL" id="MDQ9172202.1"/>
    </source>
</evidence>
<dbReference type="Proteomes" id="UP001225596">
    <property type="component" value="Unassembled WGS sequence"/>
</dbReference>
<keyword evidence="2" id="KW-1185">Reference proteome</keyword>
<comment type="caution">
    <text evidence="1">The sequence shown here is derived from an EMBL/GenBank/DDBJ whole genome shotgun (WGS) entry which is preliminary data.</text>
</comment>